<sequence>MKRPPRDKRASHRQLLPLTGPS</sequence>
<gene>
    <name evidence="2" type="ORF">E2C01_077106</name>
</gene>
<feature type="region of interest" description="Disordered" evidence="1">
    <location>
        <begin position="1"/>
        <end position="22"/>
    </location>
</feature>
<name>A0A5B7INP8_PORTR</name>
<dbReference type="Proteomes" id="UP000324222">
    <property type="component" value="Unassembled WGS sequence"/>
</dbReference>
<organism evidence="2 3">
    <name type="scientific">Portunus trituberculatus</name>
    <name type="common">Swimming crab</name>
    <name type="synonym">Neptunus trituberculatus</name>
    <dbReference type="NCBI Taxonomy" id="210409"/>
    <lineage>
        <taxon>Eukaryota</taxon>
        <taxon>Metazoa</taxon>
        <taxon>Ecdysozoa</taxon>
        <taxon>Arthropoda</taxon>
        <taxon>Crustacea</taxon>
        <taxon>Multicrustacea</taxon>
        <taxon>Malacostraca</taxon>
        <taxon>Eumalacostraca</taxon>
        <taxon>Eucarida</taxon>
        <taxon>Decapoda</taxon>
        <taxon>Pleocyemata</taxon>
        <taxon>Brachyura</taxon>
        <taxon>Eubrachyura</taxon>
        <taxon>Portunoidea</taxon>
        <taxon>Portunidae</taxon>
        <taxon>Portuninae</taxon>
        <taxon>Portunus</taxon>
    </lineage>
</organism>
<evidence type="ECO:0000313" key="3">
    <source>
        <dbReference type="Proteomes" id="UP000324222"/>
    </source>
</evidence>
<feature type="compositionally biased region" description="Basic residues" evidence="1">
    <location>
        <begin position="1"/>
        <end position="12"/>
    </location>
</feature>
<proteinExistence type="predicted"/>
<reference evidence="2 3" key="1">
    <citation type="submission" date="2019-05" db="EMBL/GenBank/DDBJ databases">
        <title>Another draft genome of Portunus trituberculatus and its Hox gene families provides insights of decapod evolution.</title>
        <authorList>
            <person name="Jeong J.-H."/>
            <person name="Song I."/>
            <person name="Kim S."/>
            <person name="Choi T."/>
            <person name="Kim D."/>
            <person name="Ryu S."/>
            <person name="Kim W."/>
        </authorList>
    </citation>
    <scope>NUCLEOTIDE SEQUENCE [LARGE SCALE GENOMIC DNA]</scope>
    <source>
        <tissue evidence="2">Muscle</tissue>
    </source>
</reference>
<accession>A0A5B7INP8</accession>
<dbReference type="AlphaFoldDB" id="A0A5B7INP8"/>
<protein>
    <submittedName>
        <fullName evidence="2">Uncharacterized protein</fullName>
    </submittedName>
</protein>
<evidence type="ECO:0000313" key="2">
    <source>
        <dbReference type="EMBL" id="MPC82438.1"/>
    </source>
</evidence>
<keyword evidence="3" id="KW-1185">Reference proteome</keyword>
<dbReference type="EMBL" id="VSRR010059775">
    <property type="protein sequence ID" value="MPC82438.1"/>
    <property type="molecule type" value="Genomic_DNA"/>
</dbReference>
<comment type="caution">
    <text evidence="2">The sequence shown here is derived from an EMBL/GenBank/DDBJ whole genome shotgun (WGS) entry which is preliminary data.</text>
</comment>
<evidence type="ECO:0000256" key="1">
    <source>
        <dbReference type="SAM" id="MobiDB-lite"/>
    </source>
</evidence>